<gene>
    <name evidence="2" type="ORF">BDW47DRAFT_67650</name>
</gene>
<dbReference type="EMBL" id="KZ559166">
    <property type="protein sequence ID" value="PLB35157.1"/>
    <property type="molecule type" value="Genomic_DNA"/>
</dbReference>
<sequence length="181" mass="20262">MGFPTPAKWYTQSTNLSLRILTGVTSLIALCVFGWANSSHDISEMGYYDMGGPVLSPVIAGTAYTLAWSVIAVCVELLSRKPIHHGVYVTFDLFAWTGLVATIIMFLLWMMPYFTGVRSSCDSGYRDCYQVTLANIEHFGTAMALVTMILYFWLFVRSCISTHKLRKEARLSTKESNDSRA</sequence>
<dbReference type="OrthoDB" id="4361504at2759"/>
<dbReference type="GeneID" id="36526750"/>
<accession>A0A2I2F3E4</accession>
<organism evidence="2 3">
    <name type="scientific">Aspergillus candidus</name>
    <dbReference type="NCBI Taxonomy" id="41067"/>
    <lineage>
        <taxon>Eukaryota</taxon>
        <taxon>Fungi</taxon>
        <taxon>Dikarya</taxon>
        <taxon>Ascomycota</taxon>
        <taxon>Pezizomycotina</taxon>
        <taxon>Eurotiomycetes</taxon>
        <taxon>Eurotiomycetidae</taxon>
        <taxon>Eurotiales</taxon>
        <taxon>Aspergillaceae</taxon>
        <taxon>Aspergillus</taxon>
        <taxon>Aspergillus subgen. Circumdati</taxon>
    </lineage>
</organism>
<feature type="transmembrane region" description="Helical" evidence="1">
    <location>
        <begin position="16"/>
        <end position="35"/>
    </location>
</feature>
<reference evidence="2 3" key="1">
    <citation type="submission" date="2017-12" db="EMBL/GenBank/DDBJ databases">
        <authorList>
            <consortium name="DOE Joint Genome Institute"/>
            <person name="Haridas S."/>
            <person name="Kjaerbolling I."/>
            <person name="Vesth T.C."/>
            <person name="Frisvad J.C."/>
            <person name="Nybo J.L."/>
            <person name="Theobald S."/>
            <person name="Kuo A."/>
            <person name="Bowyer P."/>
            <person name="Matsuda Y."/>
            <person name="Mondo S."/>
            <person name="Lyhne E.K."/>
            <person name="Kogle M.E."/>
            <person name="Clum A."/>
            <person name="Lipzen A."/>
            <person name="Salamov A."/>
            <person name="Ngan C.Y."/>
            <person name="Daum C."/>
            <person name="Chiniquy J."/>
            <person name="Barry K."/>
            <person name="LaButti K."/>
            <person name="Simmons B.A."/>
            <person name="Magnuson J.K."/>
            <person name="Mortensen U.H."/>
            <person name="Larsen T.O."/>
            <person name="Grigoriev I.V."/>
            <person name="Baker S.E."/>
            <person name="Andersen M.R."/>
            <person name="Nordberg H.P."/>
            <person name="Cantor M.N."/>
            <person name="Hua S.X."/>
        </authorList>
    </citation>
    <scope>NUCLEOTIDE SEQUENCE [LARGE SCALE GENOMIC DNA]</scope>
    <source>
        <strain evidence="2 3">CBS 102.13</strain>
    </source>
</reference>
<evidence type="ECO:0000313" key="2">
    <source>
        <dbReference type="EMBL" id="PLB35157.1"/>
    </source>
</evidence>
<evidence type="ECO:0000313" key="3">
    <source>
        <dbReference type="Proteomes" id="UP000234585"/>
    </source>
</evidence>
<keyword evidence="1" id="KW-0812">Transmembrane</keyword>
<dbReference type="AlphaFoldDB" id="A0A2I2F3E4"/>
<dbReference type="RefSeq" id="XP_024669169.1">
    <property type="nucleotide sequence ID" value="XM_024819590.1"/>
</dbReference>
<dbReference type="Proteomes" id="UP000234585">
    <property type="component" value="Unassembled WGS sequence"/>
</dbReference>
<feature type="transmembrane region" description="Helical" evidence="1">
    <location>
        <begin position="139"/>
        <end position="160"/>
    </location>
</feature>
<protein>
    <recommendedName>
        <fullName evidence="4">MARVEL domain-containing protein</fullName>
    </recommendedName>
</protein>
<keyword evidence="3" id="KW-1185">Reference proteome</keyword>
<feature type="transmembrane region" description="Helical" evidence="1">
    <location>
        <begin position="55"/>
        <end position="75"/>
    </location>
</feature>
<name>A0A2I2F3E4_ASPCN</name>
<evidence type="ECO:0008006" key="4">
    <source>
        <dbReference type="Google" id="ProtNLM"/>
    </source>
</evidence>
<keyword evidence="1" id="KW-0472">Membrane</keyword>
<proteinExistence type="predicted"/>
<evidence type="ECO:0000256" key="1">
    <source>
        <dbReference type="SAM" id="Phobius"/>
    </source>
</evidence>
<keyword evidence="1" id="KW-1133">Transmembrane helix</keyword>
<feature type="transmembrane region" description="Helical" evidence="1">
    <location>
        <begin position="87"/>
        <end position="110"/>
    </location>
</feature>